<dbReference type="EMBL" id="JNFP01000014">
    <property type="protein sequence ID" value="KIA64428.1"/>
    <property type="molecule type" value="Genomic_DNA"/>
</dbReference>
<reference evidence="6 7" key="1">
    <citation type="journal article" date="2014" name="Int. J. Syst. Evol. Microbiol.">
        <title>Nocardia vulneris sp. nov., isolated from wounds of human patients in North America.</title>
        <authorList>
            <person name="Lasker B.A."/>
            <person name="Bell M."/>
            <person name="Klenk H.P."/>
            <person name="Sproer C."/>
            <person name="Schumann C."/>
            <person name="Schumann P."/>
            <person name="Brown J.M."/>
        </authorList>
    </citation>
    <scope>NUCLEOTIDE SEQUENCE [LARGE SCALE GENOMIC DNA]</scope>
    <source>
        <strain evidence="6 7">W9851</strain>
    </source>
</reference>
<feature type="transmembrane region" description="Helical" evidence="5">
    <location>
        <begin position="27"/>
        <end position="45"/>
    </location>
</feature>
<feature type="transmembrane region" description="Helical" evidence="5">
    <location>
        <begin position="57"/>
        <end position="77"/>
    </location>
</feature>
<evidence type="ECO:0000313" key="7">
    <source>
        <dbReference type="Proteomes" id="UP000031364"/>
    </source>
</evidence>
<keyword evidence="2 5" id="KW-0812">Transmembrane</keyword>
<gene>
    <name evidence="6" type="ORF">FG87_14395</name>
</gene>
<dbReference type="Pfam" id="PF01040">
    <property type="entry name" value="UbiA"/>
    <property type="match status" value="1"/>
</dbReference>
<comment type="caution">
    <text evidence="6">The sequence shown here is derived from an EMBL/GenBank/DDBJ whole genome shotgun (WGS) entry which is preliminary data.</text>
</comment>
<evidence type="ECO:0000256" key="5">
    <source>
        <dbReference type="SAM" id="Phobius"/>
    </source>
</evidence>
<evidence type="ECO:0008006" key="8">
    <source>
        <dbReference type="Google" id="ProtNLM"/>
    </source>
</evidence>
<evidence type="ECO:0000256" key="2">
    <source>
        <dbReference type="ARBA" id="ARBA00022692"/>
    </source>
</evidence>
<evidence type="ECO:0000256" key="3">
    <source>
        <dbReference type="ARBA" id="ARBA00022989"/>
    </source>
</evidence>
<accession>A0ABR4ZG89</accession>
<sequence length="318" mass="33656">MNAAQSVSSPLVTTGQKFRYALRIRRLEFLPVHLSVILTAAFLGAASADQLISGKTLAVVVAFLLGLHAGNMANCVADRELDLIYKGRLAEAVDGLGKRNIVIQIVTHIVLVLLLGAYVTASSGHWEIAVLGVVWIVVGFEYSLPPLRLKGAGVFQSVTLASTIALLPGIMMIRAIGTVPEWAAFVAFLGYTTAMTMVNLINQTEDIPEDAKFGIMTSARALGLTGTVTTALVLVVIGATTFLAAAVSLGAYWWAVGLYAVAALFTLRFISGILRGVRGKSLDDAILIARKNTRRLPLYGAVMGWGSVALAAAVFAAR</sequence>
<feature type="transmembrane region" description="Helical" evidence="5">
    <location>
        <begin position="182"/>
        <end position="201"/>
    </location>
</feature>
<evidence type="ECO:0000256" key="4">
    <source>
        <dbReference type="ARBA" id="ARBA00023136"/>
    </source>
</evidence>
<feature type="transmembrane region" description="Helical" evidence="5">
    <location>
        <begin position="251"/>
        <end position="270"/>
    </location>
</feature>
<comment type="subcellular location">
    <subcellularLocation>
        <location evidence="1">Membrane</location>
        <topology evidence="1">Multi-pass membrane protein</topology>
    </subcellularLocation>
</comment>
<evidence type="ECO:0000256" key="1">
    <source>
        <dbReference type="ARBA" id="ARBA00004141"/>
    </source>
</evidence>
<keyword evidence="3 5" id="KW-1133">Transmembrane helix</keyword>
<dbReference type="Gene3D" id="1.10.357.140">
    <property type="entry name" value="UbiA prenyltransferase"/>
    <property type="match status" value="1"/>
</dbReference>
<dbReference type="Proteomes" id="UP000031364">
    <property type="component" value="Unassembled WGS sequence"/>
</dbReference>
<organism evidence="6 7">
    <name type="scientific">Nocardia vulneris</name>
    <dbReference type="NCBI Taxonomy" id="1141657"/>
    <lineage>
        <taxon>Bacteria</taxon>
        <taxon>Bacillati</taxon>
        <taxon>Actinomycetota</taxon>
        <taxon>Actinomycetes</taxon>
        <taxon>Mycobacteriales</taxon>
        <taxon>Nocardiaceae</taxon>
        <taxon>Nocardia</taxon>
    </lineage>
</organism>
<feature type="transmembrane region" description="Helical" evidence="5">
    <location>
        <begin position="222"/>
        <end position="245"/>
    </location>
</feature>
<dbReference type="InterPro" id="IPR050475">
    <property type="entry name" value="Prenyltransferase_related"/>
</dbReference>
<evidence type="ECO:0000313" key="6">
    <source>
        <dbReference type="EMBL" id="KIA64428.1"/>
    </source>
</evidence>
<feature type="transmembrane region" description="Helical" evidence="5">
    <location>
        <begin position="154"/>
        <end position="176"/>
    </location>
</feature>
<keyword evidence="7" id="KW-1185">Reference proteome</keyword>
<proteinExistence type="predicted"/>
<dbReference type="PANTHER" id="PTHR42723:SF1">
    <property type="entry name" value="CHLOROPHYLL SYNTHASE, CHLOROPLASTIC"/>
    <property type="match status" value="1"/>
</dbReference>
<dbReference type="RefSeq" id="WP_043669872.1">
    <property type="nucleotide sequence ID" value="NZ_BDCI01000004.1"/>
</dbReference>
<dbReference type="InterPro" id="IPR044878">
    <property type="entry name" value="UbiA_sf"/>
</dbReference>
<keyword evidence="4 5" id="KW-0472">Membrane</keyword>
<feature type="transmembrane region" description="Helical" evidence="5">
    <location>
        <begin position="101"/>
        <end position="119"/>
    </location>
</feature>
<protein>
    <recommendedName>
        <fullName evidence="8">Prenyltransferase</fullName>
    </recommendedName>
</protein>
<feature type="transmembrane region" description="Helical" evidence="5">
    <location>
        <begin position="296"/>
        <end position="317"/>
    </location>
</feature>
<feature type="transmembrane region" description="Helical" evidence="5">
    <location>
        <begin position="125"/>
        <end position="142"/>
    </location>
</feature>
<dbReference type="PANTHER" id="PTHR42723">
    <property type="entry name" value="CHLOROPHYLL SYNTHASE"/>
    <property type="match status" value="1"/>
</dbReference>
<dbReference type="InterPro" id="IPR000537">
    <property type="entry name" value="UbiA_prenyltransferase"/>
</dbReference>
<name>A0ABR4ZG89_9NOCA</name>